<accession>A0AAD7UJP5</accession>
<dbReference type="PANTHER" id="PTHR42695">
    <property type="entry name" value="GLUTAMINE AMIDOTRANSFERASE YLR126C-RELATED"/>
    <property type="match status" value="1"/>
</dbReference>
<dbReference type="SUPFAM" id="SSF52317">
    <property type="entry name" value="Class I glutamine amidotransferase-like"/>
    <property type="match status" value="1"/>
</dbReference>
<dbReference type="PANTHER" id="PTHR42695:SF5">
    <property type="entry name" value="GLUTAMINE AMIDOTRANSFERASE YLR126C-RELATED"/>
    <property type="match status" value="1"/>
</dbReference>
<dbReference type="GO" id="GO:0005829">
    <property type="term" value="C:cytosol"/>
    <property type="evidence" value="ECO:0007669"/>
    <property type="project" value="TreeGrafter"/>
</dbReference>
<dbReference type="AlphaFoldDB" id="A0AAD7UJP5"/>
<gene>
    <name evidence="2" type="ORF">CTAYLR_005451</name>
</gene>
<name>A0AAD7UJP5_9STRA</name>
<evidence type="ECO:0000259" key="1">
    <source>
        <dbReference type="Pfam" id="PF00117"/>
    </source>
</evidence>
<evidence type="ECO:0000313" key="2">
    <source>
        <dbReference type="EMBL" id="KAJ8609493.1"/>
    </source>
</evidence>
<feature type="domain" description="Glutamine amidotransferase" evidence="1">
    <location>
        <begin position="59"/>
        <end position="195"/>
    </location>
</feature>
<dbReference type="Pfam" id="PF00117">
    <property type="entry name" value="GATase"/>
    <property type="match status" value="1"/>
</dbReference>
<organism evidence="2 3">
    <name type="scientific">Chrysophaeum taylorii</name>
    <dbReference type="NCBI Taxonomy" id="2483200"/>
    <lineage>
        <taxon>Eukaryota</taxon>
        <taxon>Sar</taxon>
        <taxon>Stramenopiles</taxon>
        <taxon>Ochrophyta</taxon>
        <taxon>Pelagophyceae</taxon>
        <taxon>Pelagomonadales</taxon>
        <taxon>Pelagomonadaceae</taxon>
        <taxon>Chrysophaeum</taxon>
    </lineage>
</organism>
<dbReference type="InterPro" id="IPR029062">
    <property type="entry name" value="Class_I_gatase-like"/>
</dbReference>
<sequence length="255" mass="27996">MADEMMGVAKRVAYIQAEDSPKWTTDDFLRKIWAQAVDLPLGEVELFQATAGILPQDIGAFAGVVIGGSRHNVTDGLAWMPGLFDFIRRCAEYPAVRVVAVCFGCQAVAAALDGEVGFNPTGKFRYTRERIRVDTATWDVLPKELSLMVAHGQQVTRRPPESTLVADSHGSPNELFFAGKHRNILCCQSHPEFDPEHCIDNISPALVKSGLLSAADARAADLAFQAGPLDSHILRSVLRMWLVEDHVVPRIPCDF</sequence>
<dbReference type="Proteomes" id="UP001230188">
    <property type="component" value="Unassembled WGS sequence"/>
</dbReference>
<dbReference type="PROSITE" id="PS51273">
    <property type="entry name" value="GATASE_TYPE_1"/>
    <property type="match status" value="1"/>
</dbReference>
<dbReference type="InterPro" id="IPR044992">
    <property type="entry name" value="ChyE-like"/>
</dbReference>
<evidence type="ECO:0000313" key="3">
    <source>
        <dbReference type="Proteomes" id="UP001230188"/>
    </source>
</evidence>
<comment type="caution">
    <text evidence="2">The sequence shown here is derived from an EMBL/GenBank/DDBJ whole genome shotgun (WGS) entry which is preliminary data.</text>
</comment>
<reference evidence="2" key="1">
    <citation type="submission" date="2023-01" db="EMBL/GenBank/DDBJ databases">
        <title>Metagenome sequencing of chrysophaentin producing Chrysophaeum taylorii.</title>
        <authorList>
            <person name="Davison J."/>
            <person name="Bewley C."/>
        </authorList>
    </citation>
    <scope>NUCLEOTIDE SEQUENCE</scope>
    <source>
        <strain evidence="2">NIES-1699</strain>
    </source>
</reference>
<dbReference type="InterPro" id="IPR017926">
    <property type="entry name" value="GATASE"/>
</dbReference>
<keyword evidence="3" id="KW-1185">Reference proteome</keyword>
<dbReference type="EMBL" id="JAQMWT010000139">
    <property type="protein sequence ID" value="KAJ8609493.1"/>
    <property type="molecule type" value="Genomic_DNA"/>
</dbReference>
<dbReference type="Gene3D" id="3.40.50.880">
    <property type="match status" value="1"/>
</dbReference>
<protein>
    <recommendedName>
        <fullName evidence="1">Glutamine amidotransferase domain-containing protein</fullName>
    </recommendedName>
</protein>
<proteinExistence type="predicted"/>